<feature type="transmembrane region" description="Helical" evidence="5">
    <location>
        <begin position="114"/>
        <end position="136"/>
    </location>
</feature>
<evidence type="ECO:0000256" key="3">
    <source>
        <dbReference type="ARBA" id="ARBA00022989"/>
    </source>
</evidence>
<sequence>MQGLTSLAGVGAISIGLTSAPGPGSNRVLIQQASQLEGGGGKPLTPRAALLLCVRSLLREIVIRLTLERHPQKGVQRGGMQLSSAFAGKLGAAGAFALIFGYTTEIFPTSTRSAALGACSLAARVGGIAAPQILTLRSISPGLCWFLVGGLAVAAAVSSMWLIETRGQPMHNTIEDALNWEKQRLLESRLGPQGALLGEGRGMLWITSRDAPWCGWKEPLAQGEDRCEMHGLLKWNLGVNVGEGNWRWFLLPVSAKLRFYRLDKEQVEEAAGA</sequence>
<proteinExistence type="predicted"/>
<keyword evidence="2 5" id="KW-0812">Transmembrane</keyword>
<protein>
    <submittedName>
        <fullName evidence="6">Uncharacterized protein</fullName>
    </submittedName>
</protein>
<feature type="transmembrane region" description="Helical" evidence="5">
    <location>
        <begin position="79"/>
        <end position="102"/>
    </location>
</feature>
<dbReference type="EMBL" id="LGRX02009614">
    <property type="protein sequence ID" value="KAK3271551.1"/>
    <property type="molecule type" value="Genomic_DNA"/>
</dbReference>
<accession>A0AAE0G619</accession>
<comment type="caution">
    <text evidence="6">The sequence shown here is derived from an EMBL/GenBank/DDBJ whole genome shotgun (WGS) entry which is preliminary data.</text>
</comment>
<keyword evidence="7" id="KW-1185">Reference proteome</keyword>
<evidence type="ECO:0000256" key="2">
    <source>
        <dbReference type="ARBA" id="ARBA00022692"/>
    </source>
</evidence>
<evidence type="ECO:0000313" key="6">
    <source>
        <dbReference type="EMBL" id="KAK3271551.1"/>
    </source>
</evidence>
<dbReference type="Gene3D" id="1.20.1250.20">
    <property type="entry name" value="MFS general substrate transporter like domains"/>
    <property type="match status" value="1"/>
</dbReference>
<evidence type="ECO:0000313" key="7">
    <source>
        <dbReference type="Proteomes" id="UP001190700"/>
    </source>
</evidence>
<evidence type="ECO:0000256" key="5">
    <source>
        <dbReference type="SAM" id="Phobius"/>
    </source>
</evidence>
<evidence type="ECO:0000256" key="1">
    <source>
        <dbReference type="ARBA" id="ARBA00004141"/>
    </source>
</evidence>
<evidence type="ECO:0000256" key="4">
    <source>
        <dbReference type="ARBA" id="ARBA00023136"/>
    </source>
</evidence>
<dbReference type="InterPro" id="IPR036259">
    <property type="entry name" value="MFS_trans_sf"/>
</dbReference>
<reference evidence="6 7" key="1">
    <citation type="journal article" date="2015" name="Genome Biol. Evol.">
        <title>Comparative Genomics of a Bacterivorous Green Alga Reveals Evolutionary Causalities and Consequences of Phago-Mixotrophic Mode of Nutrition.</title>
        <authorList>
            <person name="Burns J.A."/>
            <person name="Paasch A."/>
            <person name="Narechania A."/>
            <person name="Kim E."/>
        </authorList>
    </citation>
    <scope>NUCLEOTIDE SEQUENCE [LARGE SCALE GENOMIC DNA]</scope>
    <source>
        <strain evidence="6 7">PLY_AMNH</strain>
    </source>
</reference>
<dbReference type="AlphaFoldDB" id="A0AAE0G619"/>
<name>A0AAE0G619_9CHLO</name>
<keyword evidence="3 5" id="KW-1133">Transmembrane helix</keyword>
<dbReference type="PANTHER" id="PTHR24064">
    <property type="entry name" value="SOLUTE CARRIER FAMILY 22 MEMBER"/>
    <property type="match status" value="1"/>
</dbReference>
<dbReference type="GO" id="GO:0016020">
    <property type="term" value="C:membrane"/>
    <property type="evidence" value="ECO:0007669"/>
    <property type="project" value="UniProtKB-SubCell"/>
</dbReference>
<comment type="subcellular location">
    <subcellularLocation>
        <location evidence="1">Membrane</location>
        <topology evidence="1">Multi-pass membrane protein</topology>
    </subcellularLocation>
</comment>
<organism evidence="6 7">
    <name type="scientific">Cymbomonas tetramitiformis</name>
    <dbReference type="NCBI Taxonomy" id="36881"/>
    <lineage>
        <taxon>Eukaryota</taxon>
        <taxon>Viridiplantae</taxon>
        <taxon>Chlorophyta</taxon>
        <taxon>Pyramimonadophyceae</taxon>
        <taxon>Pyramimonadales</taxon>
        <taxon>Pyramimonadaceae</taxon>
        <taxon>Cymbomonas</taxon>
    </lineage>
</organism>
<dbReference type="SUPFAM" id="SSF103473">
    <property type="entry name" value="MFS general substrate transporter"/>
    <property type="match status" value="1"/>
</dbReference>
<feature type="transmembrane region" description="Helical" evidence="5">
    <location>
        <begin position="143"/>
        <end position="163"/>
    </location>
</feature>
<keyword evidence="4 5" id="KW-0472">Membrane</keyword>
<gene>
    <name evidence="6" type="ORF">CYMTET_20110</name>
</gene>
<dbReference type="Proteomes" id="UP001190700">
    <property type="component" value="Unassembled WGS sequence"/>
</dbReference>